<organism evidence="2 3">
    <name type="scientific">Hungatella hathewayi WAL-18680</name>
    <dbReference type="NCBI Taxonomy" id="742737"/>
    <lineage>
        <taxon>Bacteria</taxon>
        <taxon>Bacillati</taxon>
        <taxon>Bacillota</taxon>
        <taxon>Clostridia</taxon>
        <taxon>Lachnospirales</taxon>
        <taxon>Lachnospiraceae</taxon>
        <taxon>Hungatella</taxon>
    </lineage>
</organism>
<sequence>MKLYRMIFSPTGGTEKVANALSCGWDCEQETVNLLEVDRDYGVYKLEADDVCIVAVPSFGGRVPAVALERLSSMKGNQARAVLAAVYGNRDFEDTLLELKDTLEAAGFRCVAAVAAIAEHSIMHQFAAGRPDEKDVAQLKTFAEQIREKLKGDKAQEPAFVPGNRPYRKYSGVPLRPKADKTCRQCGV</sequence>
<accession>G5IJZ2</accession>
<dbReference type="HOGENOM" id="CLU_069541_1_0_9"/>
<keyword evidence="3" id="KW-1185">Reference proteome</keyword>
<evidence type="ECO:0000259" key="1">
    <source>
        <dbReference type="PROSITE" id="PS50902"/>
    </source>
</evidence>
<dbReference type="PROSITE" id="PS50902">
    <property type="entry name" value="FLAVODOXIN_LIKE"/>
    <property type="match status" value="1"/>
</dbReference>
<gene>
    <name evidence="2" type="ORF">HMPREF9473_03820</name>
</gene>
<proteinExistence type="predicted"/>
<dbReference type="Gene3D" id="3.40.50.360">
    <property type="match status" value="1"/>
</dbReference>
<dbReference type="Proteomes" id="UP000005384">
    <property type="component" value="Unassembled WGS sequence"/>
</dbReference>
<reference evidence="2 3" key="1">
    <citation type="submission" date="2011-08" db="EMBL/GenBank/DDBJ databases">
        <title>The Genome Sequence of Clostridium hathewayi WAL-18680.</title>
        <authorList>
            <consortium name="The Broad Institute Genome Sequencing Platform"/>
            <person name="Earl A."/>
            <person name="Ward D."/>
            <person name="Feldgarden M."/>
            <person name="Gevers D."/>
            <person name="Finegold S.M."/>
            <person name="Summanen P.H."/>
            <person name="Molitoris D.R."/>
            <person name="Song M."/>
            <person name="Daigneault M."/>
            <person name="Allen-Vercoe E."/>
            <person name="Young S.K."/>
            <person name="Zeng Q."/>
            <person name="Gargeya S."/>
            <person name="Fitzgerald M."/>
            <person name="Haas B."/>
            <person name="Abouelleil A."/>
            <person name="Alvarado L."/>
            <person name="Arachchi H.M."/>
            <person name="Berlin A."/>
            <person name="Brown A."/>
            <person name="Chapman S.B."/>
            <person name="Chen Z."/>
            <person name="Dunbar C."/>
            <person name="Freedman E."/>
            <person name="Gearin G."/>
            <person name="Gellesch M."/>
            <person name="Goldberg J."/>
            <person name="Griggs A."/>
            <person name="Gujja S."/>
            <person name="Heiman D."/>
            <person name="Howarth C."/>
            <person name="Larson L."/>
            <person name="Lui A."/>
            <person name="MacDonald P.J.P."/>
            <person name="Montmayeur A."/>
            <person name="Murphy C."/>
            <person name="Neiman D."/>
            <person name="Pearson M."/>
            <person name="Priest M."/>
            <person name="Roberts A."/>
            <person name="Saif S."/>
            <person name="Shea T."/>
            <person name="Shenoy N."/>
            <person name="Sisk P."/>
            <person name="Stolte C."/>
            <person name="Sykes S."/>
            <person name="Wortman J."/>
            <person name="Nusbaum C."/>
            <person name="Birren B."/>
        </authorList>
    </citation>
    <scope>NUCLEOTIDE SEQUENCE [LARGE SCALE GENOMIC DNA]</scope>
    <source>
        <strain evidence="2 3">WAL-18680</strain>
    </source>
</reference>
<dbReference type="InterPro" id="IPR008254">
    <property type="entry name" value="Flavodoxin/NO_synth"/>
</dbReference>
<dbReference type="SUPFAM" id="SSF52218">
    <property type="entry name" value="Flavoproteins"/>
    <property type="match status" value="1"/>
</dbReference>
<feature type="domain" description="Flavodoxin-like" evidence="1">
    <location>
        <begin position="3"/>
        <end position="147"/>
    </location>
</feature>
<name>G5IJZ2_9FIRM</name>
<dbReference type="RefSeq" id="WP_006781811.1">
    <property type="nucleotide sequence ID" value="NZ_JH379028.1"/>
</dbReference>
<evidence type="ECO:0000313" key="3">
    <source>
        <dbReference type="Proteomes" id="UP000005384"/>
    </source>
</evidence>
<feature type="non-terminal residue" evidence="2">
    <location>
        <position position="188"/>
    </location>
</feature>
<evidence type="ECO:0000313" key="2">
    <source>
        <dbReference type="EMBL" id="EHI58176.1"/>
    </source>
</evidence>
<dbReference type="AlphaFoldDB" id="G5IJZ2"/>
<dbReference type="GO" id="GO:0016651">
    <property type="term" value="F:oxidoreductase activity, acting on NAD(P)H"/>
    <property type="evidence" value="ECO:0007669"/>
    <property type="project" value="UniProtKB-ARBA"/>
</dbReference>
<protein>
    <recommendedName>
        <fullName evidence="1">Flavodoxin-like domain-containing protein</fullName>
    </recommendedName>
</protein>
<comment type="caution">
    <text evidence="2">The sequence shown here is derived from an EMBL/GenBank/DDBJ whole genome shotgun (WGS) entry which is preliminary data.</text>
</comment>
<dbReference type="GO" id="GO:0010181">
    <property type="term" value="F:FMN binding"/>
    <property type="evidence" value="ECO:0007669"/>
    <property type="project" value="InterPro"/>
</dbReference>
<dbReference type="InterPro" id="IPR029039">
    <property type="entry name" value="Flavoprotein-like_sf"/>
</dbReference>
<dbReference type="EMBL" id="ADLN01000105">
    <property type="protein sequence ID" value="EHI58176.1"/>
    <property type="molecule type" value="Genomic_DNA"/>
</dbReference>